<name>A0A0K6FL96_9AGAM</name>
<dbReference type="GO" id="GO:0005829">
    <property type="term" value="C:cytosol"/>
    <property type="evidence" value="ECO:0007669"/>
    <property type="project" value="TreeGrafter"/>
</dbReference>
<evidence type="ECO:0000259" key="2">
    <source>
        <dbReference type="Pfam" id="PF01702"/>
    </source>
</evidence>
<dbReference type="NCBIfam" id="TIGR00449">
    <property type="entry name" value="tgt_general"/>
    <property type="match status" value="1"/>
</dbReference>
<dbReference type="Proteomes" id="UP000044841">
    <property type="component" value="Unassembled WGS sequence"/>
</dbReference>
<keyword evidence="1" id="KW-0862">Zinc</keyword>
<dbReference type="InterPro" id="IPR002616">
    <property type="entry name" value="tRNA_ribo_trans-like"/>
</dbReference>
<dbReference type="GO" id="GO:0008479">
    <property type="term" value="F:tRNA-guanosine(34) queuine transglycosylase activity"/>
    <property type="evidence" value="ECO:0007669"/>
    <property type="project" value="TreeGrafter"/>
</dbReference>
<dbReference type="GO" id="GO:0006400">
    <property type="term" value="P:tRNA modification"/>
    <property type="evidence" value="ECO:0007669"/>
    <property type="project" value="InterPro"/>
</dbReference>
<keyword evidence="3" id="KW-0808">Transferase</keyword>
<sequence>MQFEIVAQCSVTRARVSRMKLAHGVTALPTFMPVATQAALKGLTQQQTEALGVTLILNNTYHLNLRPGTKVLDAAGGAHRFQGWRKNMLTDSGGFQMVSLSSFSKVTEEGVLFESPFTGEPTMLTPEESMAIQHSIGADIMMQLDDVVSSLTTGPRVEEAMWRSVRWLDRCIATHNASGRTDRQNLFAIIQGGLDHGLRDTCLDEMIKRKDSIPGYAVGGLSGGEAKGVVRQLTQKPTITNGFKLDVFWKIAPENYQRIGHDIAWGLDSQKT</sequence>
<reference evidence="3 4" key="1">
    <citation type="submission" date="2015-07" db="EMBL/GenBank/DDBJ databases">
        <authorList>
            <person name="Noorani M."/>
        </authorList>
    </citation>
    <scope>NUCLEOTIDE SEQUENCE [LARGE SCALE GENOMIC DNA]</scope>
    <source>
        <strain evidence="3">BBA 69670</strain>
    </source>
</reference>
<dbReference type="PANTHER" id="PTHR43530:SF1">
    <property type="entry name" value="QUEUINE TRNA-RIBOSYLTRANSFERASE CATALYTIC SUBUNIT 1"/>
    <property type="match status" value="1"/>
</dbReference>
<gene>
    <name evidence="3" type="ORF">RSOLAG22IIIB_00222</name>
</gene>
<dbReference type="Gene3D" id="3.20.20.105">
    <property type="entry name" value="Queuine tRNA-ribosyltransferase-like"/>
    <property type="match status" value="1"/>
</dbReference>
<organism evidence="3 4">
    <name type="scientific">Rhizoctonia solani</name>
    <dbReference type="NCBI Taxonomy" id="456999"/>
    <lineage>
        <taxon>Eukaryota</taxon>
        <taxon>Fungi</taxon>
        <taxon>Dikarya</taxon>
        <taxon>Basidiomycota</taxon>
        <taxon>Agaricomycotina</taxon>
        <taxon>Agaricomycetes</taxon>
        <taxon>Cantharellales</taxon>
        <taxon>Ceratobasidiaceae</taxon>
        <taxon>Rhizoctonia</taxon>
    </lineage>
</organism>
<evidence type="ECO:0000256" key="1">
    <source>
        <dbReference type="ARBA" id="ARBA00022833"/>
    </source>
</evidence>
<dbReference type="AlphaFoldDB" id="A0A0K6FL96"/>
<dbReference type="InterPro" id="IPR036511">
    <property type="entry name" value="TGT-like_sf"/>
</dbReference>
<feature type="domain" description="tRNA-guanine(15) transglycosylase-like" evidence="2">
    <location>
        <begin position="12"/>
        <end position="231"/>
    </location>
</feature>
<protein>
    <submittedName>
        <fullName evidence="3">Queuine tRNA-ribosyltransferase</fullName>
    </submittedName>
</protein>
<evidence type="ECO:0000313" key="3">
    <source>
        <dbReference type="EMBL" id="CUA66774.1"/>
    </source>
</evidence>
<dbReference type="SUPFAM" id="SSF51713">
    <property type="entry name" value="tRNA-guanine transglycosylase"/>
    <property type="match status" value="1"/>
</dbReference>
<keyword evidence="4" id="KW-1185">Reference proteome</keyword>
<evidence type="ECO:0000313" key="4">
    <source>
        <dbReference type="Proteomes" id="UP000044841"/>
    </source>
</evidence>
<dbReference type="Pfam" id="PF01702">
    <property type="entry name" value="TGT"/>
    <property type="match status" value="1"/>
</dbReference>
<dbReference type="EMBL" id="CYGV01000001">
    <property type="protein sequence ID" value="CUA66774.1"/>
    <property type="molecule type" value="Genomic_DNA"/>
</dbReference>
<proteinExistence type="predicted"/>
<accession>A0A0K6FL96</accession>
<dbReference type="PANTHER" id="PTHR43530">
    <property type="entry name" value="QUEUINE TRNA-RIBOSYLTRANSFERASE CATALYTIC SUBUNIT 1"/>
    <property type="match status" value="1"/>
</dbReference>